<dbReference type="InterPro" id="IPR050808">
    <property type="entry name" value="Phage_Integrase"/>
</dbReference>
<keyword evidence="5" id="KW-0238">DNA-binding</keyword>
<keyword evidence="6" id="KW-1185">Reference proteome</keyword>
<dbReference type="Gene3D" id="3.30.160.390">
    <property type="entry name" value="Integrase, DNA-binding domain"/>
    <property type="match status" value="1"/>
</dbReference>
<dbReference type="Pfam" id="PF13356">
    <property type="entry name" value="Arm-DNA-bind_3"/>
    <property type="match status" value="1"/>
</dbReference>
<protein>
    <submittedName>
        <fullName evidence="5">Integrase arm-type DNA-binding domain-containing protein</fullName>
    </submittedName>
</protein>
<dbReference type="InterPro" id="IPR013762">
    <property type="entry name" value="Integrase-like_cat_sf"/>
</dbReference>
<keyword evidence="3" id="KW-0233">DNA recombination</keyword>
<dbReference type="Proteomes" id="UP000478090">
    <property type="component" value="Unassembled WGS sequence"/>
</dbReference>
<dbReference type="GO" id="GO:0003677">
    <property type="term" value="F:DNA binding"/>
    <property type="evidence" value="ECO:0007669"/>
    <property type="project" value="UniProtKB-KW"/>
</dbReference>
<gene>
    <name evidence="5" type="ORF">GTP27_16445</name>
</gene>
<evidence type="ECO:0000313" key="5">
    <source>
        <dbReference type="EMBL" id="MYM40918.1"/>
    </source>
</evidence>
<dbReference type="Gene3D" id="1.10.443.10">
    <property type="entry name" value="Intergrase catalytic core"/>
    <property type="match status" value="1"/>
</dbReference>
<name>A0ABW9VMV7_9BURK</name>
<dbReference type="InterPro" id="IPR011010">
    <property type="entry name" value="DNA_brk_join_enz"/>
</dbReference>
<dbReference type="SUPFAM" id="SSF56349">
    <property type="entry name" value="DNA breaking-rejoining enzymes"/>
    <property type="match status" value="1"/>
</dbReference>
<evidence type="ECO:0000259" key="4">
    <source>
        <dbReference type="PROSITE" id="PS51898"/>
    </source>
</evidence>
<comment type="similarity">
    <text evidence="1">Belongs to the 'phage' integrase family.</text>
</comment>
<feature type="domain" description="Tyr recombinase" evidence="4">
    <location>
        <begin position="239"/>
        <end position="406"/>
    </location>
</feature>
<dbReference type="PANTHER" id="PTHR30629">
    <property type="entry name" value="PROPHAGE INTEGRASE"/>
    <property type="match status" value="1"/>
</dbReference>
<dbReference type="PROSITE" id="PS51898">
    <property type="entry name" value="TYR_RECOMBINASE"/>
    <property type="match status" value="1"/>
</dbReference>
<dbReference type="Pfam" id="PF00589">
    <property type="entry name" value="Phage_integrase"/>
    <property type="match status" value="1"/>
</dbReference>
<evidence type="ECO:0000256" key="2">
    <source>
        <dbReference type="ARBA" id="ARBA00022908"/>
    </source>
</evidence>
<dbReference type="InterPro" id="IPR038488">
    <property type="entry name" value="Integrase_DNA-bd_sf"/>
</dbReference>
<comment type="caution">
    <text evidence="5">The sequence shown here is derived from an EMBL/GenBank/DDBJ whole genome shotgun (WGS) entry which is preliminary data.</text>
</comment>
<keyword evidence="2" id="KW-0229">DNA integration</keyword>
<dbReference type="InterPro" id="IPR025166">
    <property type="entry name" value="Integrase_DNA_bind_dom"/>
</dbReference>
<proteinExistence type="inferred from homology"/>
<evidence type="ECO:0000256" key="1">
    <source>
        <dbReference type="ARBA" id="ARBA00008857"/>
    </source>
</evidence>
<reference evidence="5 6" key="1">
    <citation type="submission" date="2019-12" db="EMBL/GenBank/DDBJ databases">
        <title>Novel species isolated from a subtropical stream in China.</title>
        <authorList>
            <person name="Lu H."/>
        </authorList>
    </citation>
    <scope>NUCLEOTIDE SEQUENCE [LARGE SCALE GENOMIC DNA]</scope>
    <source>
        <strain evidence="5 6">CY13W</strain>
    </source>
</reference>
<dbReference type="InterPro" id="IPR002104">
    <property type="entry name" value="Integrase_catalytic"/>
</dbReference>
<evidence type="ECO:0000313" key="6">
    <source>
        <dbReference type="Proteomes" id="UP000478090"/>
    </source>
</evidence>
<dbReference type="RefSeq" id="WP_161040256.1">
    <property type="nucleotide sequence ID" value="NZ_WWCM01000012.1"/>
</dbReference>
<sequence>MSIYADTPCREIINNHHHYENDNKTGKSSVQSLNFVRVLSKNMAIVTLTDTLLQKHPARDGAILRDRILSGLCVRVGRRTKTFFIATSVSGKQVRTTLGRWPLLTVDDARFQALTILRDCRKGLAPVQAQPLTLPTLSESLVTYCETKKLKAASLRRYQSIVRTHFAQWYEARVDQLGKPEFSSHCLTFAQNTGKALVDVGRGVFGALFKYLNATFGLSLENPFSKFAAAGLLPKRAEPRARVLAEEALPAWKRAVDALPEKQRDYLMMAAMTALRRNECSGIRPSHINLDELSLSIPETKTGKAHTLPITPIMLEIFKRRLATVNNDEPIFKGIAVEHISEMAARAGAPRFMLHDLRKLVATTGEKLKLSDAINRRILNHAAKRSDTLHRHYVHLTAADIRVPLESIQAKLLDLMKSGNTDSREN</sequence>
<organism evidence="5 6">
    <name type="scientific">Duganella qianjiadongensis</name>
    <dbReference type="NCBI Taxonomy" id="2692176"/>
    <lineage>
        <taxon>Bacteria</taxon>
        <taxon>Pseudomonadati</taxon>
        <taxon>Pseudomonadota</taxon>
        <taxon>Betaproteobacteria</taxon>
        <taxon>Burkholderiales</taxon>
        <taxon>Oxalobacteraceae</taxon>
        <taxon>Telluria group</taxon>
        <taxon>Duganella</taxon>
    </lineage>
</organism>
<dbReference type="EMBL" id="WWCM01000012">
    <property type="protein sequence ID" value="MYM40918.1"/>
    <property type="molecule type" value="Genomic_DNA"/>
</dbReference>
<accession>A0ABW9VMV7</accession>
<evidence type="ECO:0000256" key="3">
    <source>
        <dbReference type="ARBA" id="ARBA00023172"/>
    </source>
</evidence>
<dbReference type="PANTHER" id="PTHR30629:SF2">
    <property type="entry name" value="PROPHAGE INTEGRASE INTS-RELATED"/>
    <property type="match status" value="1"/>
</dbReference>